<dbReference type="GO" id="GO:0005634">
    <property type="term" value="C:nucleus"/>
    <property type="evidence" value="ECO:0007669"/>
    <property type="project" value="UniProtKB-SubCell"/>
</dbReference>
<proteinExistence type="predicted"/>
<feature type="domain" description="Homeobox" evidence="5">
    <location>
        <begin position="226"/>
        <end position="255"/>
    </location>
</feature>
<sequence>MIELDPADGRHVDGSGRPLQTLSVIHASSRIREQDVDSDSEQDIDVDDVSDDDIRSPAAIRSDSRTSSGSPLDGTSHCNSASDPEERARGSRTGPPKLSFGISQILGADGDDAPQAKSHDKVVRYPETHPAIGFGMLGAGFGYGILAAHPGAPMGMLPFGQIPGFAQGVIKVPAHRPPFASGIPTLHAPGGIPSMMFPWMQERKDRLTVTRRIGHPYQNRTPPKRKKPRTSFSRLQIIELEKRFHRQKYLASAERSGSS</sequence>
<evidence type="ECO:0000313" key="7">
    <source>
        <dbReference type="Proteomes" id="UP001208570"/>
    </source>
</evidence>
<dbReference type="SUPFAM" id="SSF46689">
    <property type="entry name" value="Homeodomain-like"/>
    <property type="match status" value="1"/>
</dbReference>
<comment type="caution">
    <text evidence="6">The sequence shown here is derived from an EMBL/GenBank/DDBJ whole genome shotgun (WGS) entry which is preliminary data.</text>
</comment>
<dbReference type="GO" id="GO:0000978">
    <property type="term" value="F:RNA polymerase II cis-regulatory region sequence-specific DNA binding"/>
    <property type="evidence" value="ECO:0007669"/>
    <property type="project" value="TreeGrafter"/>
</dbReference>
<reference evidence="6" key="1">
    <citation type="journal article" date="2023" name="Mol. Biol. Evol.">
        <title>Third-Generation Sequencing Reveals the Adaptive Role of the Epigenome in Three Deep-Sea Polychaetes.</title>
        <authorList>
            <person name="Perez M."/>
            <person name="Aroh O."/>
            <person name="Sun Y."/>
            <person name="Lan Y."/>
            <person name="Juniper S.K."/>
            <person name="Young C.R."/>
            <person name="Angers B."/>
            <person name="Qian P.Y."/>
        </authorList>
    </citation>
    <scope>NUCLEOTIDE SEQUENCE</scope>
    <source>
        <strain evidence="6">P08H-3</strain>
    </source>
</reference>
<evidence type="ECO:0000256" key="2">
    <source>
        <dbReference type="ARBA" id="ARBA00022473"/>
    </source>
</evidence>
<dbReference type="PANTHER" id="PTHR45921">
    <property type="entry name" value="IP01054P"/>
    <property type="match status" value="1"/>
</dbReference>
<dbReference type="Pfam" id="PF00046">
    <property type="entry name" value="Homeodomain"/>
    <property type="match status" value="1"/>
</dbReference>
<protein>
    <recommendedName>
        <fullName evidence="5">Homeobox domain-containing protein</fullName>
    </recommendedName>
</protein>
<evidence type="ECO:0000259" key="5">
    <source>
        <dbReference type="Pfam" id="PF00046"/>
    </source>
</evidence>
<dbReference type="PANTHER" id="PTHR45921:SF6">
    <property type="entry name" value="C15"/>
    <property type="match status" value="1"/>
</dbReference>
<organism evidence="6 7">
    <name type="scientific">Paralvinella palmiformis</name>
    <dbReference type="NCBI Taxonomy" id="53620"/>
    <lineage>
        <taxon>Eukaryota</taxon>
        <taxon>Metazoa</taxon>
        <taxon>Spiralia</taxon>
        <taxon>Lophotrochozoa</taxon>
        <taxon>Annelida</taxon>
        <taxon>Polychaeta</taxon>
        <taxon>Sedentaria</taxon>
        <taxon>Canalipalpata</taxon>
        <taxon>Terebellida</taxon>
        <taxon>Terebelliformia</taxon>
        <taxon>Alvinellidae</taxon>
        <taxon>Paralvinella</taxon>
    </lineage>
</organism>
<keyword evidence="3" id="KW-0539">Nucleus</keyword>
<evidence type="ECO:0000256" key="3">
    <source>
        <dbReference type="RuleBase" id="RU000682"/>
    </source>
</evidence>
<dbReference type="CDD" id="cd00086">
    <property type="entry name" value="homeodomain"/>
    <property type="match status" value="1"/>
</dbReference>
<dbReference type="Proteomes" id="UP001208570">
    <property type="component" value="Unassembled WGS sequence"/>
</dbReference>
<keyword evidence="3" id="KW-0371">Homeobox</keyword>
<feature type="region of interest" description="Disordered" evidence="4">
    <location>
        <begin position="213"/>
        <end position="232"/>
    </location>
</feature>
<evidence type="ECO:0000256" key="1">
    <source>
        <dbReference type="ARBA" id="ARBA00004123"/>
    </source>
</evidence>
<dbReference type="AlphaFoldDB" id="A0AAD9MYQ7"/>
<dbReference type="Gene3D" id="1.10.10.60">
    <property type="entry name" value="Homeodomain-like"/>
    <property type="match status" value="1"/>
</dbReference>
<name>A0AAD9MYQ7_9ANNE</name>
<accession>A0AAD9MYQ7</accession>
<keyword evidence="3" id="KW-0238">DNA-binding</keyword>
<keyword evidence="2" id="KW-0217">Developmental protein</keyword>
<feature type="compositionally biased region" description="Acidic residues" evidence="4">
    <location>
        <begin position="36"/>
        <end position="51"/>
    </location>
</feature>
<comment type="subcellular location">
    <subcellularLocation>
        <location evidence="1 3">Nucleus</location>
    </subcellularLocation>
</comment>
<evidence type="ECO:0000313" key="6">
    <source>
        <dbReference type="EMBL" id="KAK2150400.1"/>
    </source>
</evidence>
<dbReference type="GO" id="GO:0048513">
    <property type="term" value="P:animal organ development"/>
    <property type="evidence" value="ECO:0007669"/>
    <property type="project" value="TreeGrafter"/>
</dbReference>
<dbReference type="EMBL" id="JAODUP010000406">
    <property type="protein sequence ID" value="KAK2150400.1"/>
    <property type="molecule type" value="Genomic_DNA"/>
</dbReference>
<dbReference type="InterPro" id="IPR042247">
    <property type="entry name" value="TLX1/2/3"/>
</dbReference>
<dbReference type="InterPro" id="IPR001356">
    <property type="entry name" value="HD"/>
</dbReference>
<feature type="region of interest" description="Disordered" evidence="4">
    <location>
        <begin position="1"/>
        <end position="120"/>
    </location>
</feature>
<keyword evidence="7" id="KW-1185">Reference proteome</keyword>
<dbReference type="InterPro" id="IPR009057">
    <property type="entry name" value="Homeodomain-like_sf"/>
</dbReference>
<dbReference type="GO" id="GO:0000981">
    <property type="term" value="F:DNA-binding transcription factor activity, RNA polymerase II-specific"/>
    <property type="evidence" value="ECO:0007669"/>
    <property type="project" value="TreeGrafter"/>
</dbReference>
<gene>
    <name evidence="6" type="ORF">LSH36_406g00020</name>
</gene>
<evidence type="ECO:0000256" key="4">
    <source>
        <dbReference type="SAM" id="MobiDB-lite"/>
    </source>
</evidence>